<dbReference type="GO" id="GO:0090529">
    <property type="term" value="P:cell septum assembly"/>
    <property type="evidence" value="ECO:0007669"/>
    <property type="project" value="InterPro"/>
</dbReference>
<evidence type="ECO:0000313" key="2">
    <source>
        <dbReference type="EMBL" id="CAL60903.1"/>
    </source>
</evidence>
<accession>A4G316</accession>
<organism evidence="2 3">
    <name type="scientific">Herminiimonas arsenicoxydans</name>
    <dbReference type="NCBI Taxonomy" id="204773"/>
    <lineage>
        <taxon>Bacteria</taxon>
        <taxon>Pseudomonadati</taxon>
        <taxon>Pseudomonadota</taxon>
        <taxon>Betaproteobacteria</taxon>
        <taxon>Burkholderiales</taxon>
        <taxon>Oxalobacteraceae</taxon>
        <taxon>Herminiimonas</taxon>
    </lineage>
</organism>
<keyword evidence="3" id="KW-1185">Reference proteome</keyword>
<dbReference type="STRING" id="204773.HEAR0709"/>
<dbReference type="GO" id="GO:0005737">
    <property type="term" value="C:cytoplasm"/>
    <property type="evidence" value="ECO:0007669"/>
    <property type="project" value="InterPro"/>
</dbReference>
<proteinExistence type="predicted"/>
<evidence type="ECO:0008006" key="4">
    <source>
        <dbReference type="Google" id="ProtNLM"/>
    </source>
</evidence>
<dbReference type="HOGENOM" id="CLU_175555_3_0_4"/>
<dbReference type="GO" id="GO:0043093">
    <property type="term" value="P:FtsZ-dependent cytokinesis"/>
    <property type="evidence" value="ECO:0007669"/>
    <property type="project" value="InterPro"/>
</dbReference>
<gene>
    <name evidence="2" type="ordered locus">HEAR0709</name>
</gene>
<evidence type="ECO:0000313" key="3">
    <source>
        <dbReference type="Proteomes" id="UP000006697"/>
    </source>
</evidence>
<sequence length="78" mass="8775">MHNYSDDMISDFHQLSEKISQLADLTQSLRSENADLRIKSIALAAENAELTRRMQEAHERVAALLEKIPAPEPDEEAA</sequence>
<dbReference type="EMBL" id="CU207211">
    <property type="protein sequence ID" value="CAL60903.1"/>
    <property type="molecule type" value="Genomic_DNA"/>
</dbReference>
<name>A4G316_HERAR</name>
<dbReference type="Gene3D" id="1.20.5.340">
    <property type="match status" value="1"/>
</dbReference>
<dbReference type="KEGG" id="har:HEAR0709"/>
<evidence type="ECO:0000256" key="1">
    <source>
        <dbReference type="SAM" id="Coils"/>
    </source>
</evidence>
<keyword evidence="1" id="KW-0175">Coiled coil</keyword>
<reference evidence="2 3" key="1">
    <citation type="journal article" date="2007" name="PLoS Genet.">
        <title>A tale of two oxidation states: bacterial colonization of arsenic-rich environments.</title>
        <authorList>
            <person name="Muller D."/>
            <person name="Medigue C."/>
            <person name="Koechler S."/>
            <person name="Barbe V."/>
            <person name="Barakat M."/>
            <person name="Talla E."/>
            <person name="Bonnefoy V."/>
            <person name="Krin E."/>
            <person name="Arsene-Ploetze F."/>
            <person name="Carapito C."/>
            <person name="Chandler M."/>
            <person name="Cournoyer B."/>
            <person name="Cruveiller S."/>
            <person name="Dossat C."/>
            <person name="Duval S."/>
            <person name="Heymann M."/>
            <person name="Leize E."/>
            <person name="Lieutaud A."/>
            <person name="Lievremont D."/>
            <person name="Makita Y."/>
            <person name="Mangenot S."/>
            <person name="Nitschke W."/>
            <person name="Ortet P."/>
            <person name="Perdrial N."/>
            <person name="Schoepp B."/>
            <person name="Siguier N."/>
            <person name="Simeonova D.D."/>
            <person name="Rouy Z."/>
            <person name="Segurens B."/>
            <person name="Turlin E."/>
            <person name="Vallenet D."/>
            <person name="Van Dorsselaer A."/>
            <person name="Weiss S."/>
            <person name="Weissenbach J."/>
            <person name="Lett M.C."/>
            <person name="Danchin A."/>
            <person name="Bertin P.N."/>
        </authorList>
    </citation>
    <scope>NUCLEOTIDE SEQUENCE [LARGE SCALE GENOMIC DNA]</scope>
    <source>
        <strain evidence="3">ULPAs1</strain>
    </source>
</reference>
<dbReference type="Proteomes" id="UP000006697">
    <property type="component" value="Chromosome"/>
</dbReference>
<protein>
    <recommendedName>
        <fullName evidence="4">DUF904 domain-containing protein</fullName>
    </recommendedName>
</protein>
<dbReference type="AlphaFoldDB" id="A4G316"/>
<feature type="coiled-coil region" evidence="1">
    <location>
        <begin position="40"/>
        <end position="67"/>
    </location>
</feature>
<dbReference type="eggNOG" id="ENOG5033A0Q">
    <property type="taxonomic scope" value="Bacteria"/>
</dbReference>